<dbReference type="NCBIfam" id="NF001531">
    <property type="entry name" value="PRK00364.2-2"/>
    <property type="match status" value="1"/>
</dbReference>
<evidence type="ECO:0000256" key="2">
    <source>
        <dbReference type="ARBA" id="ARBA00023186"/>
    </source>
</evidence>
<dbReference type="PANTHER" id="PTHR10772">
    <property type="entry name" value="10 KDA HEAT SHOCK PROTEIN"/>
    <property type="match status" value="1"/>
</dbReference>
<evidence type="ECO:0000256" key="1">
    <source>
        <dbReference type="ARBA" id="ARBA00006975"/>
    </source>
</evidence>
<evidence type="ECO:0000313" key="5">
    <source>
        <dbReference type="EMBL" id="HJE18936.1"/>
    </source>
</evidence>
<dbReference type="GO" id="GO:0044183">
    <property type="term" value="F:protein folding chaperone"/>
    <property type="evidence" value="ECO:0007669"/>
    <property type="project" value="InterPro"/>
</dbReference>
<dbReference type="Proteomes" id="UP000763505">
    <property type="component" value="Unassembled WGS sequence"/>
</dbReference>
<dbReference type="GO" id="GO:0005737">
    <property type="term" value="C:cytoplasm"/>
    <property type="evidence" value="ECO:0007669"/>
    <property type="project" value="UniProtKB-SubCell"/>
</dbReference>
<reference evidence="6 7" key="1">
    <citation type="submission" date="2016-10" db="EMBL/GenBank/DDBJ databases">
        <authorList>
            <person name="Varghese N."/>
            <person name="Submissions S."/>
        </authorList>
    </citation>
    <scope>NUCLEOTIDE SEQUENCE [LARGE SCALE GENOMIC DNA]</scope>
    <source>
        <strain evidence="6 7">IBRC-M10081</strain>
    </source>
</reference>
<reference evidence="5" key="2">
    <citation type="journal article" date="2021" name="PeerJ">
        <title>Extensive microbial diversity within the chicken gut microbiome revealed by metagenomics and culture.</title>
        <authorList>
            <person name="Gilroy R."/>
            <person name="Ravi A."/>
            <person name="Getino M."/>
            <person name="Pursley I."/>
            <person name="Horton D.L."/>
            <person name="Alikhan N.F."/>
            <person name="Baker D."/>
            <person name="Gharbi K."/>
            <person name="Hall N."/>
            <person name="Watson M."/>
            <person name="Adriaenssens E.M."/>
            <person name="Foster-Nyarko E."/>
            <person name="Jarju S."/>
            <person name="Secka A."/>
            <person name="Antonio M."/>
            <person name="Oren A."/>
            <person name="Chaudhuri R.R."/>
            <person name="La Ragione R."/>
            <person name="Hildebrand F."/>
            <person name="Pallen M.J."/>
        </authorList>
    </citation>
    <scope>NUCLEOTIDE SEQUENCE</scope>
    <source>
        <strain evidence="5">6019</strain>
    </source>
</reference>
<comment type="similarity">
    <text evidence="1 3 4">Belongs to the GroES chaperonin family.</text>
</comment>
<dbReference type="NCBIfam" id="NF001533">
    <property type="entry name" value="PRK00364.2-4"/>
    <property type="match status" value="1"/>
</dbReference>
<comment type="function">
    <text evidence="3 4">Together with the chaperonin GroEL, plays an essential role in assisting protein folding. The GroEL-GroES system forms a nano-cage that allows encapsulation of the non-native substrate proteins and provides a physical environment optimized to promote and accelerate protein folding. GroES binds to the apical surface of the GroEL ring, thereby capping the opening of the GroEL channel.</text>
</comment>
<dbReference type="CDD" id="cd00320">
    <property type="entry name" value="cpn10"/>
    <property type="match status" value="1"/>
</dbReference>
<accession>A0A662Z4A6</accession>
<dbReference type="SUPFAM" id="SSF50129">
    <property type="entry name" value="GroES-like"/>
    <property type="match status" value="1"/>
</dbReference>
<reference evidence="5" key="3">
    <citation type="submission" date="2021-09" db="EMBL/GenBank/DDBJ databases">
        <authorList>
            <person name="Gilroy R."/>
        </authorList>
    </citation>
    <scope>NUCLEOTIDE SEQUENCE</scope>
    <source>
        <strain evidence="5">6019</strain>
    </source>
</reference>
<dbReference type="PANTHER" id="PTHR10772:SF58">
    <property type="entry name" value="CO-CHAPERONIN GROES"/>
    <property type="match status" value="1"/>
</dbReference>
<dbReference type="EMBL" id="DYYI01000009">
    <property type="protein sequence ID" value="HJE18936.1"/>
    <property type="molecule type" value="Genomic_DNA"/>
</dbReference>
<dbReference type="AlphaFoldDB" id="A0A662Z4A6"/>
<dbReference type="HAMAP" id="MF_00580">
    <property type="entry name" value="CH10"/>
    <property type="match status" value="1"/>
</dbReference>
<dbReference type="NCBIfam" id="NF001532">
    <property type="entry name" value="PRK00364.2-3"/>
    <property type="match status" value="1"/>
</dbReference>
<dbReference type="InterPro" id="IPR020818">
    <property type="entry name" value="Chaperonin_GroES"/>
</dbReference>
<organism evidence="6 7">
    <name type="scientific">Aliicoccus persicus</name>
    <dbReference type="NCBI Taxonomy" id="930138"/>
    <lineage>
        <taxon>Bacteria</taxon>
        <taxon>Bacillati</taxon>
        <taxon>Bacillota</taxon>
        <taxon>Bacilli</taxon>
        <taxon>Bacillales</taxon>
        <taxon>Staphylococcaceae</taxon>
        <taxon>Aliicoccus</taxon>
    </lineage>
</organism>
<dbReference type="PRINTS" id="PR00297">
    <property type="entry name" value="CHAPERONIN10"/>
</dbReference>
<evidence type="ECO:0000313" key="6">
    <source>
        <dbReference type="EMBL" id="SEW10886.1"/>
    </source>
</evidence>
<dbReference type="OrthoDB" id="9806791at2"/>
<comment type="subunit">
    <text evidence="3">Heptamer of 7 subunits arranged in a ring. Interacts with the chaperonin GroEL.</text>
</comment>
<dbReference type="InterPro" id="IPR011032">
    <property type="entry name" value="GroES-like_sf"/>
</dbReference>
<protein>
    <recommendedName>
        <fullName evidence="3">Co-chaperonin GroES</fullName>
    </recommendedName>
    <alternativeName>
        <fullName evidence="3">10 kDa chaperonin</fullName>
    </alternativeName>
    <alternativeName>
        <fullName evidence="3">Chaperonin-10</fullName>
        <shortName evidence="3">Cpn10</shortName>
    </alternativeName>
</protein>
<dbReference type="Pfam" id="PF00166">
    <property type="entry name" value="Cpn10"/>
    <property type="match status" value="1"/>
</dbReference>
<dbReference type="GO" id="GO:0046872">
    <property type="term" value="F:metal ion binding"/>
    <property type="evidence" value="ECO:0007669"/>
    <property type="project" value="TreeGrafter"/>
</dbReference>
<evidence type="ECO:0000256" key="4">
    <source>
        <dbReference type="RuleBase" id="RU000535"/>
    </source>
</evidence>
<gene>
    <name evidence="3 5" type="primary">groES</name>
    <name evidence="3" type="synonym">groS</name>
    <name evidence="5" type="ORF">K8V35_01095</name>
    <name evidence="6" type="ORF">SAMN05192557_1636</name>
</gene>
<dbReference type="GO" id="GO:0051082">
    <property type="term" value="F:unfolded protein binding"/>
    <property type="evidence" value="ECO:0007669"/>
    <property type="project" value="TreeGrafter"/>
</dbReference>
<comment type="subcellular location">
    <subcellularLocation>
        <location evidence="3">Cytoplasm</location>
    </subcellularLocation>
</comment>
<evidence type="ECO:0000313" key="7">
    <source>
        <dbReference type="Proteomes" id="UP000243605"/>
    </source>
</evidence>
<dbReference type="Proteomes" id="UP000243605">
    <property type="component" value="Unassembled WGS sequence"/>
</dbReference>
<evidence type="ECO:0000256" key="3">
    <source>
        <dbReference type="HAMAP-Rule" id="MF_00580"/>
    </source>
</evidence>
<keyword evidence="3" id="KW-0963">Cytoplasm</keyword>
<dbReference type="Gene3D" id="2.30.33.40">
    <property type="entry name" value="GroES chaperonin"/>
    <property type="match status" value="1"/>
</dbReference>
<dbReference type="EMBL" id="FOIT01000005">
    <property type="protein sequence ID" value="SEW10886.1"/>
    <property type="molecule type" value="Genomic_DNA"/>
</dbReference>
<name>A0A662Z4A6_9STAP</name>
<keyword evidence="7" id="KW-1185">Reference proteome</keyword>
<keyword evidence="2 3" id="KW-0143">Chaperone</keyword>
<proteinExistence type="inferred from homology"/>
<dbReference type="RefSeq" id="WP_091475635.1">
    <property type="nucleotide sequence ID" value="NZ_FOIT01000005.1"/>
</dbReference>
<dbReference type="SMART" id="SM00883">
    <property type="entry name" value="Cpn10"/>
    <property type="match status" value="1"/>
</dbReference>
<dbReference type="NCBIfam" id="NF001534">
    <property type="entry name" value="PRK00364.2-5"/>
    <property type="match status" value="1"/>
</dbReference>
<dbReference type="InterPro" id="IPR037124">
    <property type="entry name" value="Chaperonin_GroES_sf"/>
</dbReference>
<dbReference type="FunFam" id="2.30.33.40:FF:000001">
    <property type="entry name" value="10 kDa chaperonin"/>
    <property type="match status" value="1"/>
</dbReference>
<dbReference type="GO" id="GO:0051087">
    <property type="term" value="F:protein-folding chaperone binding"/>
    <property type="evidence" value="ECO:0007669"/>
    <property type="project" value="TreeGrafter"/>
</dbReference>
<dbReference type="GO" id="GO:0005524">
    <property type="term" value="F:ATP binding"/>
    <property type="evidence" value="ECO:0007669"/>
    <property type="project" value="InterPro"/>
</dbReference>
<sequence>MLKPLGNRVVLDISEKEEVSKSGIILTESAKEKPTQGAVVAVGPGRLTDDGSRVAPEVKEGDTVVFAQYAGTEVKDGETTYLILTEDEILAVIQ</sequence>